<evidence type="ECO:0000313" key="8">
    <source>
        <dbReference type="Proteomes" id="UP001642483"/>
    </source>
</evidence>
<organism evidence="7 8">
    <name type="scientific">Clavelina lepadiformis</name>
    <name type="common">Light-bulb sea squirt</name>
    <name type="synonym">Ascidia lepadiformis</name>
    <dbReference type="NCBI Taxonomy" id="159417"/>
    <lineage>
        <taxon>Eukaryota</taxon>
        <taxon>Metazoa</taxon>
        <taxon>Chordata</taxon>
        <taxon>Tunicata</taxon>
        <taxon>Ascidiacea</taxon>
        <taxon>Aplousobranchia</taxon>
        <taxon>Clavelinidae</taxon>
        <taxon>Clavelina</taxon>
    </lineage>
</organism>
<keyword evidence="5" id="KW-0378">Hydrolase</keyword>
<dbReference type="PANTHER" id="PTHR10472:SF5">
    <property type="entry name" value="D-AMINOACYL-TRNA DEACYLASE 1"/>
    <property type="match status" value="1"/>
</dbReference>
<evidence type="ECO:0000256" key="1">
    <source>
        <dbReference type="ARBA" id="ARBA00009673"/>
    </source>
</evidence>
<feature type="compositionally biased region" description="Basic and acidic residues" evidence="6">
    <location>
        <begin position="158"/>
        <end position="175"/>
    </location>
</feature>
<dbReference type="EMBL" id="CAWYQH010000068">
    <property type="protein sequence ID" value="CAK8680342.1"/>
    <property type="molecule type" value="Genomic_DNA"/>
</dbReference>
<feature type="region of interest" description="Disordered" evidence="6">
    <location>
        <begin position="140"/>
        <end position="182"/>
    </location>
</feature>
<comment type="catalytic activity">
    <reaction evidence="3">
        <text>glycyl-tRNA(Ala) + H2O = tRNA(Ala) + glycine + H(+)</text>
        <dbReference type="Rhea" id="RHEA:53744"/>
        <dbReference type="Rhea" id="RHEA-COMP:9657"/>
        <dbReference type="Rhea" id="RHEA-COMP:13640"/>
        <dbReference type="ChEBI" id="CHEBI:15377"/>
        <dbReference type="ChEBI" id="CHEBI:15378"/>
        <dbReference type="ChEBI" id="CHEBI:57305"/>
        <dbReference type="ChEBI" id="CHEBI:78442"/>
        <dbReference type="ChEBI" id="CHEBI:78522"/>
        <dbReference type="EC" id="3.1.1.96"/>
    </reaction>
</comment>
<dbReference type="CDD" id="cd00563">
    <property type="entry name" value="Dtyr_deacylase"/>
    <property type="match status" value="1"/>
</dbReference>
<name>A0ABP0FPJ7_CLALP</name>
<comment type="caution">
    <text evidence="7">The sequence shown here is derived from an EMBL/GenBank/DDBJ whole genome shotgun (WGS) entry which is preliminary data.</text>
</comment>
<comment type="similarity">
    <text evidence="1 5">Belongs to the DTD family.</text>
</comment>
<dbReference type="EC" id="3.1.1.96" evidence="2 5"/>
<proteinExistence type="inferred from homology"/>
<gene>
    <name evidence="7" type="ORF">CVLEPA_LOCUS10605</name>
</gene>
<evidence type="ECO:0000313" key="7">
    <source>
        <dbReference type="EMBL" id="CAK8680342.1"/>
    </source>
</evidence>
<evidence type="ECO:0000256" key="3">
    <source>
        <dbReference type="ARBA" id="ARBA00047676"/>
    </source>
</evidence>
<dbReference type="Pfam" id="PF02580">
    <property type="entry name" value="Tyr_Deacylase"/>
    <property type="match status" value="1"/>
</dbReference>
<evidence type="ECO:0000256" key="6">
    <source>
        <dbReference type="SAM" id="MobiDB-lite"/>
    </source>
</evidence>
<evidence type="ECO:0000256" key="5">
    <source>
        <dbReference type="RuleBase" id="RU003470"/>
    </source>
</evidence>
<accession>A0ABP0FPJ7</accession>
<reference evidence="7 8" key="1">
    <citation type="submission" date="2024-02" db="EMBL/GenBank/DDBJ databases">
        <authorList>
            <person name="Daric V."/>
            <person name="Darras S."/>
        </authorList>
    </citation>
    <scope>NUCLEOTIDE SEQUENCE [LARGE SCALE GENOMIC DNA]</scope>
</reference>
<keyword evidence="5" id="KW-0963">Cytoplasm</keyword>
<comment type="catalytic activity">
    <reaction evidence="4">
        <text>a D-aminoacyl-tRNA + H2O = a tRNA + a D-alpha-amino acid + H(+)</text>
        <dbReference type="Rhea" id="RHEA:13953"/>
        <dbReference type="Rhea" id="RHEA-COMP:10123"/>
        <dbReference type="Rhea" id="RHEA-COMP:10124"/>
        <dbReference type="ChEBI" id="CHEBI:15377"/>
        <dbReference type="ChEBI" id="CHEBI:15378"/>
        <dbReference type="ChEBI" id="CHEBI:59871"/>
        <dbReference type="ChEBI" id="CHEBI:78442"/>
        <dbReference type="ChEBI" id="CHEBI:79333"/>
        <dbReference type="EC" id="3.1.1.96"/>
    </reaction>
</comment>
<comment type="subcellular location">
    <subcellularLocation>
        <location evidence="5">Cytoplasm</location>
    </subcellularLocation>
</comment>
<dbReference type="Gene3D" id="3.50.80.10">
    <property type="entry name" value="D-tyrosyl-tRNA(Tyr) deacylase"/>
    <property type="match status" value="1"/>
</dbReference>
<dbReference type="InterPro" id="IPR023509">
    <property type="entry name" value="DTD-like_sf"/>
</dbReference>
<keyword evidence="5" id="KW-0820">tRNA-binding</keyword>
<protein>
    <recommendedName>
        <fullName evidence="2 5">D-aminoacyl-tRNA deacylase</fullName>
        <ecNumber evidence="2 5">3.1.1.96</ecNumber>
    </recommendedName>
</protein>
<keyword evidence="8" id="KW-1185">Reference proteome</keyword>
<dbReference type="InterPro" id="IPR003732">
    <property type="entry name" value="Daa-tRNA_deacyls_DTD"/>
</dbReference>
<dbReference type="NCBIfam" id="TIGR00256">
    <property type="entry name" value="D-aminoacyl-tRNA deacylase"/>
    <property type="match status" value="1"/>
</dbReference>
<evidence type="ECO:0000256" key="4">
    <source>
        <dbReference type="ARBA" id="ARBA00048018"/>
    </source>
</evidence>
<dbReference type="PANTHER" id="PTHR10472">
    <property type="entry name" value="D-TYROSYL-TRNA TYR DEACYLASE"/>
    <property type="match status" value="1"/>
</dbReference>
<keyword evidence="5" id="KW-0694">RNA-binding</keyword>
<dbReference type="SUPFAM" id="SSF69500">
    <property type="entry name" value="DTD-like"/>
    <property type="match status" value="1"/>
</dbReference>
<dbReference type="Proteomes" id="UP001642483">
    <property type="component" value="Unassembled WGS sequence"/>
</dbReference>
<evidence type="ECO:0000256" key="2">
    <source>
        <dbReference type="ARBA" id="ARBA00013056"/>
    </source>
</evidence>
<sequence>MKAIVQRVLKASVTVGEEVVGSVGQGICILLGISRDDNHKDTEFMVRKLLNLRLFEDENGKRWTKSVKELNLEVLCVSQFTLQCVLKGNKPDFHGAMMADKSEAFFEDFMDKLAKSYNPDKIKGGKFGAHMQVHIQNDGPVTIEVNSPPPRQKKKTQPRGEKEVEQKEEEERISERLNSTEI</sequence>